<dbReference type="InterPro" id="IPR007582">
    <property type="entry name" value="TFIID_NTD2"/>
</dbReference>
<accession>A0A7R9LAF1</accession>
<keyword evidence="3 6" id="KW-0853">WD repeat</keyword>
<dbReference type="SUPFAM" id="SSF160897">
    <property type="entry name" value="Taf5 N-terminal domain-like"/>
    <property type="match status" value="1"/>
</dbReference>
<dbReference type="Gene3D" id="1.25.40.500">
    <property type="entry name" value="TFIID subunit TAF5, NTD2 domain"/>
    <property type="match status" value="1"/>
</dbReference>
<comment type="similarity">
    <text evidence="2">Belongs to the WD repeat TAF5 family.</text>
</comment>
<dbReference type="GO" id="GO:0006367">
    <property type="term" value="P:transcription initiation at RNA polymerase II promoter"/>
    <property type="evidence" value="ECO:0007669"/>
    <property type="project" value="TreeGrafter"/>
</dbReference>
<keyword evidence="5" id="KW-0539">Nucleus</keyword>
<dbReference type="PROSITE" id="PS50294">
    <property type="entry name" value="WD_REPEATS_REGION"/>
    <property type="match status" value="2"/>
</dbReference>
<dbReference type="Pfam" id="PF04494">
    <property type="entry name" value="TFIID_NTD2"/>
    <property type="match status" value="1"/>
</dbReference>
<dbReference type="AlphaFoldDB" id="A0A7R9LAF1"/>
<dbReference type="PROSITE" id="PS50082">
    <property type="entry name" value="WD_REPEATS_2"/>
    <property type="match status" value="2"/>
</dbReference>
<dbReference type="PANTHER" id="PTHR19879">
    <property type="entry name" value="TRANSCRIPTION INITIATION FACTOR TFIID"/>
    <property type="match status" value="1"/>
</dbReference>
<comment type="subcellular location">
    <subcellularLocation>
        <location evidence="1">Nucleus</location>
    </subcellularLocation>
</comment>
<evidence type="ECO:0000313" key="9">
    <source>
        <dbReference type="Proteomes" id="UP000759131"/>
    </source>
</evidence>
<dbReference type="Pfam" id="PF00400">
    <property type="entry name" value="WD40"/>
    <property type="match status" value="4"/>
</dbReference>
<feature type="repeat" description="WD" evidence="6">
    <location>
        <begin position="364"/>
        <end position="405"/>
    </location>
</feature>
<dbReference type="InterPro" id="IPR037264">
    <property type="entry name" value="TFIID_NTD2_sf"/>
</dbReference>
<dbReference type="SMART" id="SM00320">
    <property type="entry name" value="WD40"/>
    <property type="match status" value="6"/>
</dbReference>
<evidence type="ECO:0000256" key="6">
    <source>
        <dbReference type="PROSITE-ProRule" id="PRU00221"/>
    </source>
</evidence>
<organism evidence="8">
    <name type="scientific">Medioppia subpectinata</name>
    <dbReference type="NCBI Taxonomy" id="1979941"/>
    <lineage>
        <taxon>Eukaryota</taxon>
        <taxon>Metazoa</taxon>
        <taxon>Ecdysozoa</taxon>
        <taxon>Arthropoda</taxon>
        <taxon>Chelicerata</taxon>
        <taxon>Arachnida</taxon>
        <taxon>Acari</taxon>
        <taxon>Acariformes</taxon>
        <taxon>Sarcoptiformes</taxon>
        <taxon>Oribatida</taxon>
        <taxon>Brachypylina</taxon>
        <taxon>Oppioidea</taxon>
        <taxon>Oppiidae</taxon>
        <taxon>Medioppia</taxon>
    </lineage>
</organism>
<feature type="domain" description="TFIID subunit TAF5 NTD2" evidence="7">
    <location>
        <begin position="65"/>
        <end position="187"/>
    </location>
</feature>
<feature type="non-terminal residue" evidence="8">
    <location>
        <position position="1"/>
    </location>
</feature>
<dbReference type="EMBL" id="CAJPIZ010020357">
    <property type="protein sequence ID" value="CAG2117259.1"/>
    <property type="molecule type" value="Genomic_DNA"/>
</dbReference>
<dbReference type="OrthoDB" id="6506326at2759"/>
<dbReference type="SUPFAM" id="SSF50978">
    <property type="entry name" value="WD40 repeat-like"/>
    <property type="match status" value="1"/>
</dbReference>
<evidence type="ECO:0000256" key="1">
    <source>
        <dbReference type="ARBA" id="ARBA00004123"/>
    </source>
</evidence>
<evidence type="ECO:0000256" key="5">
    <source>
        <dbReference type="ARBA" id="ARBA00023242"/>
    </source>
</evidence>
<evidence type="ECO:0000256" key="4">
    <source>
        <dbReference type="ARBA" id="ARBA00022737"/>
    </source>
</evidence>
<reference evidence="8" key="1">
    <citation type="submission" date="2020-11" db="EMBL/GenBank/DDBJ databases">
        <authorList>
            <person name="Tran Van P."/>
        </authorList>
    </citation>
    <scope>NUCLEOTIDE SEQUENCE</scope>
</reference>
<dbReference type="GO" id="GO:0016251">
    <property type="term" value="F:RNA polymerase II general transcription initiation factor activity"/>
    <property type="evidence" value="ECO:0007669"/>
    <property type="project" value="TreeGrafter"/>
</dbReference>
<evidence type="ECO:0000256" key="3">
    <source>
        <dbReference type="ARBA" id="ARBA00022574"/>
    </source>
</evidence>
<dbReference type="Proteomes" id="UP000759131">
    <property type="component" value="Unassembled WGS sequence"/>
</dbReference>
<dbReference type="PANTHER" id="PTHR19879:SF1">
    <property type="entry name" value="CANNONBALL-RELATED"/>
    <property type="match status" value="1"/>
</dbReference>
<dbReference type="GO" id="GO:0005669">
    <property type="term" value="C:transcription factor TFIID complex"/>
    <property type="evidence" value="ECO:0007669"/>
    <property type="project" value="TreeGrafter"/>
</dbReference>
<evidence type="ECO:0000313" key="8">
    <source>
        <dbReference type="EMBL" id="CAD7638038.1"/>
    </source>
</evidence>
<protein>
    <recommendedName>
        <fullName evidence="7">TFIID subunit TAF5 NTD2 domain-containing protein</fullName>
    </recommendedName>
</protein>
<dbReference type="PROSITE" id="PS00678">
    <property type="entry name" value="WD_REPEATS_1"/>
    <property type="match status" value="2"/>
</dbReference>
<evidence type="ECO:0000259" key="7">
    <source>
        <dbReference type="Pfam" id="PF04494"/>
    </source>
</evidence>
<dbReference type="Gene3D" id="2.130.10.10">
    <property type="entry name" value="YVTN repeat-like/Quinoprotein amine dehydrogenase"/>
    <property type="match status" value="2"/>
</dbReference>
<dbReference type="EMBL" id="OC874932">
    <property type="protein sequence ID" value="CAD7638038.1"/>
    <property type="molecule type" value="Genomic_DNA"/>
</dbReference>
<dbReference type="InterPro" id="IPR019775">
    <property type="entry name" value="WD40_repeat_CS"/>
</dbReference>
<name>A0A7R9LAF1_9ACAR</name>
<proteinExistence type="inferred from homology"/>
<keyword evidence="4" id="KW-0677">Repeat</keyword>
<sequence>DNNNRVNRKPGLNGSNRWMKWSECESKSKESLEEIAVNGSVESAVSDADAIAWSHVSGDYATVAEDSFKHFTEYVHKFRSRQKMFEQLSQLEFPIFVYIFIEIYEYDKMDARRFLRDHKSRFKESVEIQTIELMNKSLNSASIESSLKKYKTTKYCVKISDKCLEIIKKHLKEKNDLIIIDIINKSIDCNIYSTHNQNQPELTEKRVEKCPQFMDTESLSVTDVQLSQTQSQDLQDFMQCVDRLRNSPPSRFPIRTFTVNSEDLCCAAVTDDMSALALGFTDSTISLKKFGQNFNRESRFELKRNVCDIRLNLIEHDIEDVNNDREDDDNDDYCHTSGAINGVNTCDTNESPTGDVREDAYRTLRGHSGPVLGLKFCPQTDILLSCSTDTTVRAWDATSGHNVSLYNHHRSSVWALDASLVGNMFCSAGDECVAYLWSLEHSQPIRMSSVWALDASLVGNMFCSAGDECVAYLWSLEHSQPIRMFVTNSSCVYCVRFHHNCKYIAFADKEITLWDINNAQEVRTFVGHDAPVNSLAFSLCGHYLASGGEDRKVIVWDISTGRAYFLICPVCLSFRIDSDQFMSYQMNSNVIHSQFLPRNLLLTIGKKS</sequence>
<dbReference type="InterPro" id="IPR036322">
    <property type="entry name" value="WD40_repeat_dom_sf"/>
</dbReference>
<gene>
    <name evidence="8" type="ORF">OSB1V03_LOCUS17212</name>
</gene>
<evidence type="ECO:0000256" key="2">
    <source>
        <dbReference type="ARBA" id="ARBA00009435"/>
    </source>
</evidence>
<keyword evidence="9" id="KW-1185">Reference proteome</keyword>
<dbReference type="InterPro" id="IPR001680">
    <property type="entry name" value="WD40_rpt"/>
</dbReference>
<dbReference type="InterPro" id="IPR015943">
    <property type="entry name" value="WD40/YVTN_repeat-like_dom_sf"/>
</dbReference>
<feature type="repeat" description="WD" evidence="6">
    <location>
        <begin position="525"/>
        <end position="566"/>
    </location>
</feature>